<feature type="domain" description="ABC transporter" evidence="14">
    <location>
        <begin position="542"/>
        <end position="756"/>
    </location>
</feature>
<dbReference type="SUPFAM" id="SSF52540">
    <property type="entry name" value="P-loop containing nucleoside triphosphate hydrolases"/>
    <property type="match status" value="2"/>
</dbReference>
<evidence type="ECO:0000256" key="1">
    <source>
        <dbReference type="ARBA" id="ARBA00004259"/>
    </source>
</evidence>
<dbReference type="OMA" id="MQEKPCT"/>
<evidence type="ECO:0000256" key="6">
    <source>
        <dbReference type="ARBA" id="ARBA00022553"/>
    </source>
</evidence>
<dbReference type="FunFam" id="3.40.50.300:FF:000471">
    <property type="entry name" value="ATP-binding cassette, sub-family F (GCN20), member 1"/>
    <property type="match status" value="1"/>
</dbReference>
<dbReference type="Gene3D" id="3.40.50.300">
    <property type="entry name" value="P-loop containing nucleotide triphosphate hydrolases"/>
    <property type="match status" value="2"/>
</dbReference>
<comment type="subcellular location">
    <subcellularLocation>
        <location evidence="2">Cytoplasm</location>
    </subcellularLocation>
    <subcellularLocation>
        <location evidence="1">Nucleus envelope</location>
    </subcellularLocation>
    <subcellularLocation>
        <location evidence="3">Nucleus</location>
        <location evidence="3">Nucleoplasm</location>
    </subcellularLocation>
</comment>
<dbReference type="InParanoid" id="A0A7M7HQN8"/>
<keyword evidence="10" id="KW-0010">Activator</keyword>
<evidence type="ECO:0000256" key="10">
    <source>
        <dbReference type="ARBA" id="ARBA00023159"/>
    </source>
</evidence>
<accession>A0A7M7HQN8</accession>
<evidence type="ECO:0000256" key="3">
    <source>
        <dbReference type="ARBA" id="ARBA00004642"/>
    </source>
</evidence>
<keyword evidence="7" id="KW-0677">Repeat</keyword>
<evidence type="ECO:0000259" key="14">
    <source>
        <dbReference type="PROSITE" id="PS50893"/>
    </source>
</evidence>
<dbReference type="GO" id="GO:0016887">
    <property type="term" value="F:ATP hydrolysis activity"/>
    <property type="evidence" value="ECO:0007669"/>
    <property type="project" value="InterPro"/>
</dbReference>
<dbReference type="InterPro" id="IPR003439">
    <property type="entry name" value="ABC_transporter-like_ATP-bd"/>
</dbReference>
<dbReference type="FunFam" id="3.40.50.300:FF:000472">
    <property type="entry name" value="ATP-binding cassette, sub-family F (GCN20), member 1"/>
    <property type="match status" value="1"/>
</dbReference>
<name>A0A7M7HQN8_STRPU</name>
<dbReference type="RefSeq" id="XP_011679766.2">
    <property type="nucleotide sequence ID" value="XM_011681464.2"/>
</dbReference>
<dbReference type="GO" id="GO:0005524">
    <property type="term" value="F:ATP binding"/>
    <property type="evidence" value="ECO:0000318"/>
    <property type="project" value="GO_Central"/>
</dbReference>
<sequence length="759" mass="85942">MNKMKQMDLEDEMEEDEEEEEEVQKKQPKGKKGKKQAPQKVFALQDEMENGDDEEEEDDAEETPAPSKKEDAAPKEVTPPAIAKDEPAEVEEPAPSNVKKDKKKKKKGRFDFLEEVQDEVEEEKKVEEKKIKPSKQEEDDDEDDESKEEELQFSYMDGEDVAPKEEEKGAKKMSRKEMKRQKKKEQMKLELLEDGDLSNFSLSQQATNVKGAALENAKDIKVEKFSISAAGKALFVNASLTIAQSRRYGLVGPNGMGKTTLLSHIAGRKLAIPPNIDVLLCEQDVKADDTPAFLAVLNADKKRLALLKEEKELLEENERGDHSKSERLKEVYEEMEVIGVASAEARVRRILAGLSFTPDMQKKPTKDFSGGWRMRVSLARALFMEPTLLLLDEPTNHLDLNAVIWLNSYLQSWKKTLLIVSHDQTFLDEVCTDIIHLDMQKLQYYKGNYNTFKKMLGQKRKEQMKDYEKQEKLLKSLKSHGKSTKAAEKETRGQQKRRNDKGKKKGDPTDEDVGPQELLKRPKEYVVKFTLPNPPSLSPPILGIYGVTFGYPNQPKLFVDCDFGVDLASRVAIVGPNGVGKSTFLNLLKGEIEPLKGEVRKNHRLRIGSYSQHSADQLTMDVSPVEYLQTKYNLQYQDSRKLLGRFGLISHAHTIKTKDLSGGQKSRVAFADLCQSQPDIIILDEPTNNLDIESIDALADAINKYTGGVIIVSHDARLITETDCQLWVIEDQNINEIDGGFDDYKHELLQELGETVDKK</sequence>
<dbReference type="Proteomes" id="UP000007110">
    <property type="component" value="Unassembled WGS sequence"/>
</dbReference>
<dbReference type="PROSITE" id="PS00211">
    <property type="entry name" value="ABC_TRANSPORTER_1"/>
    <property type="match status" value="1"/>
</dbReference>
<dbReference type="AlphaFoldDB" id="A0A7M7HQN8"/>
<keyword evidence="6" id="KW-0597">Phosphoprotein</keyword>
<dbReference type="GO" id="GO:0005635">
    <property type="term" value="C:nuclear envelope"/>
    <property type="evidence" value="ECO:0007669"/>
    <property type="project" value="UniProtKB-SubCell"/>
</dbReference>
<dbReference type="Pfam" id="PF12848">
    <property type="entry name" value="ABC_tran_Xtn"/>
    <property type="match status" value="1"/>
</dbReference>
<dbReference type="PROSITE" id="PS50893">
    <property type="entry name" value="ABC_TRANSPORTER_2"/>
    <property type="match status" value="2"/>
</dbReference>
<keyword evidence="16" id="KW-1185">Reference proteome</keyword>
<organism evidence="15 16">
    <name type="scientific">Strongylocentrotus purpuratus</name>
    <name type="common">Purple sea urchin</name>
    <dbReference type="NCBI Taxonomy" id="7668"/>
    <lineage>
        <taxon>Eukaryota</taxon>
        <taxon>Metazoa</taxon>
        <taxon>Echinodermata</taxon>
        <taxon>Eleutherozoa</taxon>
        <taxon>Echinozoa</taxon>
        <taxon>Echinoidea</taxon>
        <taxon>Euechinoidea</taxon>
        <taxon>Echinacea</taxon>
        <taxon>Camarodonta</taxon>
        <taxon>Echinidea</taxon>
        <taxon>Strongylocentrotidae</taxon>
        <taxon>Strongylocentrotus</taxon>
    </lineage>
</organism>
<dbReference type="SMART" id="SM00382">
    <property type="entry name" value="AAA"/>
    <property type="match status" value="2"/>
</dbReference>
<dbReference type="InterPro" id="IPR017871">
    <property type="entry name" value="ABC_transporter-like_CS"/>
</dbReference>
<evidence type="ECO:0000256" key="5">
    <source>
        <dbReference type="ARBA" id="ARBA00022490"/>
    </source>
</evidence>
<feature type="compositionally biased region" description="Acidic residues" evidence="13">
    <location>
        <begin position="46"/>
        <end position="62"/>
    </location>
</feature>
<comment type="similarity">
    <text evidence="4">Belongs to the ABC transporter superfamily. ABCF family. EF3 subfamily.</text>
</comment>
<reference evidence="16" key="1">
    <citation type="submission" date="2015-02" db="EMBL/GenBank/DDBJ databases">
        <title>Genome sequencing for Strongylocentrotus purpuratus.</title>
        <authorList>
            <person name="Murali S."/>
            <person name="Liu Y."/>
            <person name="Vee V."/>
            <person name="English A."/>
            <person name="Wang M."/>
            <person name="Skinner E."/>
            <person name="Han Y."/>
            <person name="Muzny D.M."/>
            <person name="Worley K.C."/>
            <person name="Gibbs R.A."/>
        </authorList>
    </citation>
    <scope>NUCLEOTIDE SEQUENCE</scope>
</reference>
<feature type="compositionally biased region" description="Acidic residues" evidence="13">
    <location>
        <begin position="137"/>
        <end position="148"/>
    </location>
</feature>
<feature type="compositionally biased region" description="Basic and acidic residues" evidence="13">
    <location>
        <begin position="122"/>
        <end position="136"/>
    </location>
</feature>
<dbReference type="InterPro" id="IPR032781">
    <property type="entry name" value="ABC_tran_Xtn"/>
</dbReference>
<evidence type="ECO:0000256" key="2">
    <source>
        <dbReference type="ARBA" id="ARBA00004496"/>
    </source>
</evidence>
<evidence type="ECO:0000256" key="9">
    <source>
        <dbReference type="ARBA" id="ARBA00022840"/>
    </source>
</evidence>
<evidence type="ECO:0000313" key="15">
    <source>
        <dbReference type="EnsemblMetazoa" id="XP_011679766"/>
    </source>
</evidence>
<feature type="compositionally biased region" description="Basic and acidic residues" evidence="13">
    <location>
        <begin position="161"/>
        <end position="170"/>
    </location>
</feature>
<evidence type="ECO:0000256" key="12">
    <source>
        <dbReference type="ARBA" id="ARBA00073921"/>
    </source>
</evidence>
<feature type="compositionally biased region" description="Basic residues" evidence="13">
    <location>
        <begin position="26"/>
        <end position="37"/>
    </location>
</feature>
<dbReference type="PANTHER" id="PTHR19211:SF14">
    <property type="entry name" value="ATP-BINDING CASSETTE SUB-FAMILY F MEMBER 1"/>
    <property type="match status" value="1"/>
</dbReference>
<dbReference type="KEGG" id="spu:576400"/>
<keyword evidence="8" id="KW-0547">Nucleotide-binding</keyword>
<protein>
    <recommendedName>
        <fullName evidence="12">ATP-binding cassette sub-family F member 1</fullName>
    </recommendedName>
</protein>
<evidence type="ECO:0000256" key="11">
    <source>
        <dbReference type="ARBA" id="ARBA00023242"/>
    </source>
</evidence>
<dbReference type="GeneID" id="576400"/>
<dbReference type="InterPro" id="IPR027417">
    <property type="entry name" value="P-loop_NTPase"/>
</dbReference>
<dbReference type="GO" id="GO:0005737">
    <property type="term" value="C:cytoplasm"/>
    <property type="evidence" value="ECO:0007669"/>
    <property type="project" value="UniProtKB-SubCell"/>
</dbReference>
<evidence type="ECO:0000256" key="7">
    <source>
        <dbReference type="ARBA" id="ARBA00022737"/>
    </source>
</evidence>
<dbReference type="Pfam" id="PF00005">
    <property type="entry name" value="ABC_tran"/>
    <property type="match status" value="2"/>
</dbReference>
<keyword evidence="11" id="KW-0539">Nucleus</keyword>
<feature type="region of interest" description="Disordered" evidence="13">
    <location>
        <begin position="478"/>
        <end position="517"/>
    </location>
</feature>
<dbReference type="InterPro" id="IPR050611">
    <property type="entry name" value="ABCF"/>
</dbReference>
<proteinExistence type="inferred from homology"/>
<dbReference type="PANTHER" id="PTHR19211">
    <property type="entry name" value="ATP-BINDING TRANSPORT PROTEIN-RELATED"/>
    <property type="match status" value="1"/>
</dbReference>
<evidence type="ECO:0000256" key="4">
    <source>
        <dbReference type="ARBA" id="ARBA00011054"/>
    </source>
</evidence>
<dbReference type="GO" id="GO:0005654">
    <property type="term" value="C:nucleoplasm"/>
    <property type="evidence" value="ECO:0007669"/>
    <property type="project" value="UniProtKB-SubCell"/>
</dbReference>
<reference evidence="15" key="2">
    <citation type="submission" date="2021-01" db="UniProtKB">
        <authorList>
            <consortium name="EnsemblMetazoa"/>
        </authorList>
    </citation>
    <scope>IDENTIFICATION</scope>
</reference>
<keyword evidence="5" id="KW-0963">Cytoplasm</keyword>
<evidence type="ECO:0000313" key="16">
    <source>
        <dbReference type="Proteomes" id="UP000007110"/>
    </source>
</evidence>
<dbReference type="CTD" id="23"/>
<dbReference type="EnsemblMetazoa" id="XM_011681464">
    <property type="protein sequence ID" value="XP_011679766"/>
    <property type="gene ID" value="LOC576400"/>
</dbReference>
<feature type="compositionally biased region" description="Basic residues" evidence="13">
    <location>
        <begin position="494"/>
        <end position="504"/>
    </location>
</feature>
<dbReference type="CDD" id="cd03221">
    <property type="entry name" value="ABCF_EF-3"/>
    <property type="match status" value="2"/>
</dbReference>
<keyword evidence="9" id="KW-0067">ATP-binding</keyword>
<feature type="region of interest" description="Disordered" evidence="13">
    <location>
        <begin position="1"/>
        <end position="183"/>
    </location>
</feature>
<feature type="domain" description="ABC transporter" evidence="14">
    <location>
        <begin position="220"/>
        <end position="464"/>
    </location>
</feature>
<evidence type="ECO:0000256" key="8">
    <source>
        <dbReference type="ARBA" id="ARBA00022741"/>
    </source>
</evidence>
<dbReference type="InterPro" id="IPR003593">
    <property type="entry name" value="AAA+_ATPase"/>
</dbReference>
<feature type="compositionally biased region" description="Acidic residues" evidence="13">
    <location>
        <begin position="9"/>
        <end position="22"/>
    </location>
</feature>
<evidence type="ECO:0000256" key="13">
    <source>
        <dbReference type="SAM" id="MobiDB-lite"/>
    </source>
</evidence>
<dbReference type="OrthoDB" id="2110130at2759"/>
<feature type="compositionally biased region" description="Basic residues" evidence="13">
    <location>
        <begin position="171"/>
        <end position="183"/>
    </location>
</feature>